<dbReference type="AlphaFoldDB" id="A0A2T0PXP8"/>
<accession>A0A2T0PXP8</accession>
<feature type="domain" description="DUF1266" evidence="1">
    <location>
        <begin position="184"/>
        <end position="376"/>
    </location>
</feature>
<evidence type="ECO:0000313" key="3">
    <source>
        <dbReference type="Proteomes" id="UP000237846"/>
    </source>
</evidence>
<dbReference type="Pfam" id="PF06889">
    <property type="entry name" value="DUF1266"/>
    <property type="match status" value="1"/>
</dbReference>
<dbReference type="Proteomes" id="UP000237846">
    <property type="component" value="Unassembled WGS sequence"/>
</dbReference>
<dbReference type="EMBL" id="PVZC01000008">
    <property type="protein sequence ID" value="PRX96320.1"/>
    <property type="molecule type" value="Genomic_DNA"/>
</dbReference>
<sequence>MVEEQLYHARARGDLGGYLSVLAGAELYMPIRKDEADQVVSGHRTGYNRVTRAEGPYTVMDVYTRGYLPEATYGPNALVYDMCTVKWVGEGWPEYEWWLVVNPGTPVETRFRSVELAAWVRANAHRVRPLADHGNRLVTVRTGHLYGPMAHALAFGAPLAVLNEAPWNVLRTTFTSYVTDVTVLRDDWGVSSREEWQAVMASLLDDKAGVPGASAVLDLRDGLVRQWGRPVDERTLRDALVEWCRAERLPYERKQQYLVVADLILRYEERFRADGLLLPNAYVRSVHGWDYGRAVSVARWGLAAQLCDRATAEQLVLRAGALCHARYTSWLDFSAGYVLGRMLHFDNGEFGERYTDSLLAHRLLVDEAESPWRHIAY</sequence>
<proteinExistence type="predicted"/>
<reference evidence="2 3" key="1">
    <citation type="submission" date="2018-03" db="EMBL/GenBank/DDBJ databases">
        <title>Genomic Encyclopedia of Archaeal and Bacterial Type Strains, Phase II (KMG-II): from individual species to whole genera.</title>
        <authorList>
            <person name="Goeker M."/>
        </authorList>
    </citation>
    <scope>NUCLEOTIDE SEQUENCE [LARGE SCALE GENOMIC DNA]</scope>
    <source>
        <strain evidence="2 3">DSM 45601</strain>
    </source>
</reference>
<name>A0A2T0PXP8_9ACTN</name>
<organism evidence="2 3">
    <name type="scientific">Allonocardiopsis opalescens</name>
    <dbReference type="NCBI Taxonomy" id="1144618"/>
    <lineage>
        <taxon>Bacteria</taxon>
        <taxon>Bacillati</taxon>
        <taxon>Actinomycetota</taxon>
        <taxon>Actinomycetes</taxon>
        <taxon>Streptosporangiales</taxon>
        <taxon>Allonocardiopsis</taxon>
    </lineage>
</organism>
<gene>
    <name evidence="2" type="ORF">CLV72_108327</name>
</gene>
<comment type="caution">
    <text evidence="2">The sequence shown here is derived from an EMBL/GenBank/DDBJ whole genome shotgun (WGS) entry which is preliminary data.</text>
</comment>
<evidence type="ECO:0000259" key="1">
    <source>
        <dbReference type="Pfam" id="PF06889"/>
    </source>
</evidence>
<protein>
    <submittedName>
        <fullName evidence="2">Uncharacterized protein DUF1266</fullName>
    </submittedName>
</protein>
<dbReference type="InterPro" id="IPR009677">
    <property type="entry name" value="DUF1266"/>
</dbReference>
<evidence type="ECO:0000313" key="2">
    <source>
        <dbReference type="EMBL" id="PRX96320.1"/>
    </source>
</evidence>
<keyword evidence="3" id="KW-1185">Reference proteome</keyword>